<dbReference type="InterPro" id="IPR018251">
    <property type="entry name" value="Crust_neurhormone_CS"/>
</dbReference>
<sequence>MLILAAKVDVIENPIGLLTLKDSLFNEIGEDYTNYSKITIYPRSATKECSVYENETLHTIMDKVCELCHDFYSHQQPSMRSECRFNCFQTETFKKCLRIFKPSKRLRL</sequence>
<name>A0A915DRQ9_9BILA</name>
<proteinExistence type="inferred from homology"/>
<comment type="similarity">
    <text evidence="1">Belongs to the arthropod CHH/MIH/GIH/VIH hormone family.</text>
</comment>
<protein>
    <submittedName>
        <fullName evidence="5">Uncharacterized protein</fullName>
    </submittedName>
</protein>
<keyword evidence="2 3" id="KW-1015">Disulfide bond</keyword>
<evidence type="ECO:0000313" key="5">
    <source>
        <dbReference type="WBParaSite" id="jg2244"/>
    </source>
</evidence>
<feature type="disulfide bond" evidence="3">
    <location>
        <begin position="68"/>
        <end position="96"/>
    </location>
</feature>
<dbReference type="Pfam" id="PF01147">
    <property type="entry name" value="Crust_neurohorm"/>
    <property type="match status" value="1"/>
</dbReference>
<dbReference type="AlphaFoldDB" id="A0A915DRQ9"/>
<dbReference type="PROSITE" id="PS01250">
    <property type="entry name" value="CHH_MIH_GIH"/>
    <property type="match status" value="1"/>
</dbReference>
<reference evidence="5" key="1">
    <citation type="submission" date="2022-11" db="UniProtKB">
        <authorList>
            <consortium name="WormBaseParasite"/>
        </authorList>
    </citation>
    <scope>IDENTIFICATION</scope>
</reference>
<dbReference type="GO" id="GO:0007623">
    <property type="term" value="P:circadian rhythm"/>
    <property type="evidence" value="ECO:0007669"/>
    <property type="project" value="TreeGrafter"/>
</dbReference>
<feature type="disulfide bond" evidence="3">
    <location>
        <begin position="65"/>
        <end position="83"/>
    </location>
</feature>
<organism evidence="4 5">
    <name type="scientific">Ditylenchus dipsaci</name>
    <dbReference type="NCBI Taxonomy" id="166011"/>
    <lineage>
        <taxon>Eukaryota</taxon>
        <taxon>Metazoa</taxon>
        <taxon>Ecdysozoa</taxon>
        <taxon>Nematoda</taxon>
        <taxon>Chromadorea</taxon>
        <taxon>Rhabditida</taxon>
        <taxon>Tylenchina</taxon>
        <taxon>Tylenchomorpha</taxon>
        <taxon>Sphaerularioidea</taxon>
        <taxon>Anguinidae</taxon>
        <taxon>Anguininae</taxon>
        <taxon>Ditylenchus</taxon>
    </lineage>
</organism>
<evidence type="ECO:0000256" key="1">
    <source>
        <dbReference type="ARBA" id="ARBA00005447"/>
    </source>
</evidence>
<feature type="disulfide bond" evidence="3">
    <location>
        <begin position="49"/>
        <end position="87"/>
    </location>
</feature>
<dbReference type="GO" id="GO:0005576">
    <property type="term" value="C:extracellular region"/>
    <property type="evidence" value="ECO:0007669"/>
    <property type="project" value="InterPro"/>
</dbReference>
<dbReference type="Gene3D" id="1.10.2010.10">
    <property type="entry name" value="Crustacean CHH/MIH/GIH neurohormone"/>
    <property type="match status" value="1"/>
</dbReference>
<dbReference type="PANTHER" id="PTHR35981:SF2">
    <property type="entry name" value="ION TRANSPORT PEPTIDE, ISOFORM C"/>
    <property type="match status" value="1"/>
</dbReference>
<evidence type="ECO:0000256" key="2">
    <source>
        <dbReference type="ARBA" id="ARBA00023157"/>
    </source>
</evidence>
<dbReference type="WBParaSite" id="jg2244">
    <property type="protein sequence ID" value="jg2244"/>
    <property type="gene ID" value="jg2244"/>
</dbReference>
<dbReference type="SUPFAM" id="SSF81778">
    <property type="entry name" value="Crustacean CHH/MIH/GIH neurohormone"/>
    <property type="match status" value="1"/>
</dbReference>
<dbReference type="InterPro" id="IPR031098">
    <property type="entry name" value="Crust_neurohorm"/>
</dbReference>
<accession>A0A915DRQ9</accession>
<dbReference type="InterPro" id="IPR035957">
    <property type="entry name" value="Crust_neurohorm_sf"/>
</dbReference>
<evidence type="ECO:0000313" key="4">
    <source>
        <dbReference type="Proteomes" id="UP000887574"/>
    </source>
</evidence>
<dbReference type="Proteomes" id="UP000887574">
    <property type="component" value="Unplaced"/>
</dbReference>
<dbReference type="PANTHER" id="PTHR35981">
    <property type="entry name" value="ION TRANSPORT PEPTIDE, ISOFORM C"/>
    <property type="match status" value="1"/>
</dbReference>
<keyword evidence="4" id="KW-1185">Reference proteome</keyword>
<evidence type="ECO:0000256" key="3">
    <source>
        <dbReference type="PIRSR" id="PIRSR631098-51"/>
    </source>
</evidence>
<dbReference type="GO" id="GO:0005184">
    <property type="term" value="F:neuropeptide hormone activity"/>
    <property type="evidence" value="ECO:0007669"/>
    <property type="project" value="InterPro"/>
</dbReference>